<feature type="transmembrane region" description="Helical" evidence="1">
    <location>
        <begin position="110"/>
        <end position="136"/>
    </location>
</feature>
<comment type="caution">
    <text evidence="2">The sequence shown here is derived from an EMBL/GenBank/DDBJ whole genome shotgun (WGS) entry which is preliminary data.</text>
</comment>
<dbReference type="OrthoDB" id="10033661at2759"/>
<keyword evidence="1" id="KW-1133">Transmembrane helix</keyword>
<organism evidence="2 3">
    <name type="scientific">Acanthoscelides obtectus</name>
    <name type="common">Bean weevil</name>
    <name type="synonym">Bruchus obtectus</name>
    <dbReference type="NCBI Taxonomy" id="200917"/>
    <lineage>
        <taxon>Eukaryota</taxon>
        <taxon>Metazoa</taxon>
        <taxon>Ecdysozoa</taxon>
        <taxon>Arthropoda</taxon>
        <taxon>Hexapoda</taxon>
        <taxon>Insecta</taxon>
        <taxon>Pterygota</taxon>
        <taxon>Neoptera</taxon>
        <taxon>Endopterygota</taxon>
        <taxon>Coleoptera</taxon>
        <taxon>Polyphaga</taxon>
        <taxon>Cucujiformia</taxon>
        <taxon>Chrysomeloidea</taxon>
        <taxon>Chrysomelidae</taxon>
        <taxon>Bruchinae</taxon>
        <taxon>Bruchini</taxon>
        <taxon>Acanthoscelides</taxon>
    </lineage>
</organism>
<dbReference type="AlphaFoldDB" id="A0A9P0QBL4"/>
<keyword evidence="1" id="KW-0812">Transmembrane</keyword>
<dbReference type="Proteomes" id="UP001152888">
    <property type="component" value="Unassembled WGS sequence"/>
</dbReference>
<protein>
    <submittedName>
        <fullName evidence="2">Uncharacterized protein</fullName>
    </submittedName>
</protein>
<proteinExistence type="predicted"/>
<dbReference type="PANTHER" id="PTHR21579:SF20">
    <property type="entry name" value="PROTEIN TINCAR"/>
    <property type="match status" value="1"/>
</dbReference>
<sequence length="213" mass="23791">MRSSPGSPSPIDNNNDVINKKIQLVQRMSDNGKTSYQAIKSTESLQSAGTTRSSTVTSSRSKKKTGVHLNNLWSIWYGLFCTGLQGYAAYKCLKRVLGYSLLAWPQGLPYVELNCSLGLTGAAFLLLPIFISVAVLKVSTEYLCLTKDITHRRGMMTLPAVGELYSFWNQNYFKLPLGLCFQCGTCYVTTHAVEHGRREHFFNGAFLFHNENN</sequence>
<accession>A0A9P0QBL4</accession>
<feature type="transmembrane region" description="Helical" evidence="1">
    <location>
        <begin position="69"/>
        <end position="90"/>
    </location>
</feature>
<dbReference type="InterPro" id="IPR053291">
    <property type="entry name" value="Ommatidial_diff-associated"/>
</dbReference>
<keyword evidence="3" id="KW-1185">Reference proteome</keyword>
<evidence type="ECO:0000313" key="2">
    <source>
        <dbReference type="EMBL" id="CAH2016574.1"/>
    </source>
</evidence>
<evidence type="ECO:0000313" key="3">
    <source>
        <dbReference type="Proteomes" id="UP001152888"/>
    </source>
</evidence>
<evidence type="ECO:0000256" key="1">
    <source>
        <dbReference type="SAM" id="Phobius"/>
    </source>
</evidence>
<dbReference type="PANTHER" id="PTHR21579">
    <property type="entry name" value="PROTEIN TINCAR"/>
    <property type="match status" value="1"/>
</dbReference>
<dbReference type="EMBL" id="CAKOFQ010008948">
    <property type="protein sequence ID" value="CAH2016574.1"/>
    <property type="molecule type" value="Genomic_DNA"/>
</dbReference>
<keyword evidence="1" id="KW-0472">Membrane</keyword>
<reference evidence="2" key="1">
    <citation type="submission" date="2022-03" db="EMBL/GenBank/DDBJ databases">
        <authorList>
            <person name="Sayadi A."/>
        </authorList>
    </citation>
    <scope>NUCLEOTIDE SEQUENCE</scope>
</reference>
<name>A0A9P0QBL4_ACAOB</name>
<gene>
    <name evidence="2" type="ORF">ACAOBT_LOCUS35463</name>
</gene>